<evidence type="ECO:0000256" key="3">
    <source>
        <dbReference type="ARBA" id="ARBA00022692"/>
    </source>
</evidence>
<evidence type="ECO:0000313" key="8">
    <source>
        <dbReference type="Proteomes" id="UP000286848"/>
    </source>
</evidence>
<dbReference type="Proteomes" id="UP000286848">
    <property type="component" value="Unassembled WGS sequence"/>
</dbReference>
<dbReference type="Gene3D" id="1.20.1250.20">
    <property type="entry name" value="MFS general substrate transporter like domains"/>
    <property type="match status" value="1"/>
</dbReference>
<feature type="transmembrane region" description="Helical" evidence="6">
    <location>
        <begin position="98"/>
        <end position="123"/>
    </location>
</feature>
<feature type="transmembrane region" description="Helical" evidence="6">
    <location>
        <begin position="317"/>
        <end position="335"/>
    </location>
</feature>
<dbReference type="GO" id="GO:0022857">
    <property type="term" value="F:transmembrane transporter activity"/>
    <property type="evidence" value="ECO:0007669"/>
    <property type="project" value="InterPro"/>
</dbReference>
<name>A0A401IVL9_9LACO</name>
<dbReference type="RefSeq" id="WP_124977953.1">
    <property type="nucleotide sequence ID" value="NZ_BFFP01000040.1"/>
</dbReference>
<keyword evidence="2" id="KW-1003">Cell membrane</keyword>
<evidence type="ECO:0000313" key="7">
    <source>
        <dbReference type="EMBL" id="GBG95555.1"/>
    </source>
</evidence>
<feature type="transmembrane region" description="Helical" evidence="6">
    <location>
        <begin position="292"/>
        <end position="311"/>
    </location>
</feature>
<evidence type="ECO:0000256" key="5">
    <source>
        <dbReference type="ARBA" id="ARBA00023136"/>
    </source>
</evidence>
<feature type="transmembrane region" description="Helical" evidence="6">
    <location>
        <begin position="259"/>
        <end position="280"/>
    </location>
</feature>
<dbReference type="AlphaFoldDB" id="A0A401IVL9"/>
<feature type="transmembrane region" description="Helical" evidence="6">
    <location>
        <begin position="9"/>
        <end position="28"/>
    </location>
</feature>
<sequence>MKKWLISSILFAELGSSIFSFILSLTILDKTNSALSYSTILIIDSVTSVIVTPFVGSMVDRYSKRKLLAVSQCVSIITLIVFFAFFEWHNKIDIISTAILTAFLSISDIIYGTTLMSSAVYIVDNEESLVTFNSIQESLSSFCSLTGPLIAGALYPFLDLQAFLFFEILCEGIAIFLFLRLPYHERPLGSEDNSQRILENSKSSGTYNSFFAAIKYIFTKKVVLWLILGMFFINFFLASLSVGLPFVIFTKLSGNSLSIGAIEIAMPIGMIIASILLPYLKFMAKELPTIMTSWGICGLLIVLMALTLKFFSTPLMIFVMIILVINFGIGIVLTSGKIPLVTYMQRIVSAQKQGRIFAIFDSLVQIAIPLGTAFYGYLFDSTSSVAIFGVSGTIIVIFVLLISRKVLAEFKLNS</sequence>
<feature type="transmembrane region" description="Helical" evidence="6">
    <location>
        <begin position="222"/>
        <end position="247"/>
    </location>
</feature>
<feature type="transmembrane region" description="Helical" evidence="6">
    <location>
        <begin position="67"/>
        <end position="86"/>
    </location>
</feature>
<dbReference type="OrthoDB" id="9775268at2"/>
<evidence type="ECO:0000256" key="1">
    <source>
        <dbReference type="ARBA" id="ARBA00004651"/>
    </source>
</evidence>
<keyword evidence="8" id="KW-1185">Reference proteome</keyword>
<proteinExistence type="predicted"/>
<dbReference type="CDD" id="cd06173">
    <property type="entry name" value="MFS_MefA_like"/>
    <property type="match status" value="1"/>
</dbReference>
<evidence type="ECO:0000256" key="4">
    <source>
        <dbReference type="ARBA" id="ARBA00022989"/>
    </source>
</evidence>
<evidence type="ECO:0000256" key="2">
    <source>
        <dbReference type="ARBA" id="ARBA00022475"/>
    </source>
</evidence>
<protein>
    <submittedName>
        <fullName evidence="7">Major facilitator superfamily transporter</fullName>
    </submittedName>
</protein>
<dbReference type="SUPFAM" id="SSF103473">
    <property type="entry name" value="MFS general substrate transporter"/>
    <property type="match status" value="1"/>
</dbReference>
<dbReference type="Pfam" id="PF07690">
    <property type="entry name" value="MFS_1"/>
    <property type="match status" value="1"/>
</dbReference>
<dbReference type="EMBL" id="BFFP01000040">
    <property type="protein sequence ID" value="GBG95555.1"/>
    <property type="molecule type" value="Genomic_DNA"/>
</dbReference>
<comment type="caution">
    <text evidence="7">The sequence shown here is derived from an EMBL/GenBank/DDBJ whole genome shotgun (WGS) entry which is preliminary data.</text>
</comment>
<keyword evidence="5 6" id="KW-0472">Membrane</keyword>
<gene>
    <name evidence="7" type="ORF">LFYK43_20140</name>
</gene>
<feature type="transmembrane region" description="Helical" evidence="6">
    <location>
        <begin position="161"/>
        <end position="179"/>
    </location>
</feature>
<keyword evidence="3 6" id="KW-0812">Transmembrane</keyword>
<dbReference type="PANTHER" id="PTHR23513">
    <property type="entry name" value="INTEGRAL MEMBRANE EFFLUX PROTEIN-RELATED"/>
    <property type="match status" value="1"/>
</dbReference>
<feature type="transmembrane region" description="Helical" evidence="6">
    <location>
        <begin position="34"/>
        <end position="55"/>
    </location>
</feature>
<comment type="subcellular location">
    <subcellularLocation>
        <location evidence="1">Cell membrane</location>
        <topology evidence="1">Multi-pass membrane protein</topology>
    </subcellularLocation>
</comment>
<reference evidence="7 8" key="1">
    <citation type="journal article" date="2019" name="Int. J. Syst. Evol. Microbiol.">
        <title>Lactobacillus salitolerans sp. nov., a novel lactic acid bacterium isolated from spent mushroom substrates.</title>
        <authorList>
            <person name="Tohno M."/>
            <person name="Tanizawa Y."/>
            <person name="Kojima Y."/>
            <person name="Sakamoto M."/>
            <person name="Nakamura Y."/>
            <person name="Ohkuma M."/>
            <person name="Kobayashi H."/>
        </authorList>
    </citation>
    <scope>NUCLEOTIDE SEQUENCE [LARGE SCALE GENOMIC DNA]</scope>
    <source>
        <strain evidence="7 8">YK43</strain>
    </source>
</reference>
<feature type="transmembrane region" description="Helical" evidence="6">
    <location>
        <begin position="384"/>
        <end position="402"/>
    </location>
</feature>
<keyword evidence="4 6" id="KW-1133">Transmembrane helix</keyword>
<dbReference type="InterPro" id="IPR011701">
    <property type="entry name" value="MFS"/>
</dbReference>
<organism evidence="7 8">
    <name type="scientific">Ligilactobacillus salitolerans</name>
    <dbReference type="NCBI Taxonomy" id="1808352"/>
    <lineage>
        <taxon>Bacteria</taxon>
        <taxon>Bacillati</taxon>
        <taxon>Bacillota</taxon>
        <taxon>Bacilli</taxon>
        <taxon>Lactobacillales</taxon>
        <taxon>Lactobacillaceae</taxon>
        <taxon>Ligilactobacillus</taxon>
    </lineage>
</organism>
<evidence type="ECO:0000256" key="6">
    <source>
        <dbReference type="SAM" id="Phobius"/>
    </source>
</evidence>
<dbReference type="GO" id="GO:0005886">
    <property type="term" value="C:plasma membrane"/>
    <property type="evidence" value="ECO:0007669"/>
    <property type="project" value="UniProtKB-SubCell"/>
</dbReference>
<accession>A0A401IVL9</accession>
<dbReference type="PANTHER" id="PTHR23513:SF6">
    <property type="entry name" value="MAJOR FACILITATOR SUPERFAMILY ASSOCIATED DOMAIN-CONTAINING PROTEIN"/>
    <property type="match status" value="1"/>
</dbReference>
<dbReference type="InterPro" id="IPR036259">
    <property type="entry name" value="MFS_trans_sf"/>
</dbReference>
<feature type="transmembrane region" description="Helical" evidence="6">
    <location>
        <begin position="356"/>
        <end position="378"/>
    </location>
</feature>